<comment type="caution">
    <text evidence="1">The sequence shown here is derived from an EMBL/GenBank/DDBJ whole genome shotgun (WGS) entry which is preliminary data.</text>
</comment>
<name>A0A8X7PCJ7_BRACI</name>
<organism evidence="1 2">
    <name type="scientific">Brassica carinata</name>
    <name type="common">Ethiopian mustard</name>
    <name type="synonym">Abyssinian cabbage</name>
    <dbReference type="NCBI Taxonomy" id="52824"/>
    <lineage>
        <taxon>Eukaryota</taxon>
        <taxon>Viridiplantae</taxon>
        <taxon>Streptophyta</taxon>
        <taxon>Embryophyta</taxon>
        <taxon>Tracheophyta</taxon>
        <taxon>Spermatophyta</taxon>
        <taxon>Magnoliopsida</taxon>
        <taxon>eudicotyledons</taxon>
        <taxon>Gunneridae</taxon>
        <taxon>Pentapetalae</taxon>
        <taxon>rosids</taxon>
        <taxon>malvids</taxon>
        <taxon>Brassicales</taxon>
        <taxon>Brassicaceae</taxon>
        <taxon>Brassiceae</taxon>
        <taxon>Brassica</taxon>
    </lineage>
</organism>
<protein>
    <submittedName>
        <fullName evidence="1">Uncharacterized protein</fullName>
    </submittedName>
</protein>
<gene>
    <name evidence="1" type="ORF">Bca52824_087815</name>
</gene>
<keyword evidence="2" id="KW-1185">Reference proteome</keyword>
<reference evidence="1 2" key="1">
    <citation type="submission" date="2020-02" db="EMBL/GenBank/DDBJ databases">
        <authorList>
            <person name="Ma Q."/>
            <person name="Huang Y."/>
            <person name="Song X."/>
            <person name="Pei D."/>
        </authorList>
    </citation>
    <scope>NUCLEOTIDE SEQUENCE [LARGE SCALE GENOMIC DNA]</scope>
    <source>
        <strain evidence="1">Sxm20200214</strain>
        <tissue evidence="1">Leaf</tissue>
    </source>
</reference>
<dbReference type="EMBL" id="JAAMPC010000017">
    <property type="protein sequence ID" value="KAG2248187.1"/>
    <property type="molecule type" value="Genomic_DNA"/>
</dbReference>
<proteinExistence type="predicted"/>
<dbReference type="AlphaFoldDB" id="A0A8X7PCJ7"/>
<dbReference type="Proteomes" id="UP000886595">
    <property type="component" value="Unassembled WGS sequence"/>
</dbReference>
<accession>A0A8X7PCJ7</accession>
<evidence type="ECO:0000313" key="1">
    <source>
        <dbReference type="EMBL" id="KAG2248187.1"/>
    </source>
</evidence>
<evidence type="ECO:0000313" key="2">
    <source>
        <dbReference type="Proteomes" id="UP000886595"/>
    </source>
</evidence>
<sequence length="109" mass="12683">MVGCGLIPKERSLWNGNHLVLFTLQYLRFRLMSLGEAQCWVQLLLGTMNSLGRWRMLLKHFRRPCFRLTIEQSLLLSYWLVFLLTRTLFVSGFFCCDEVTKGVSSSICS</sequence>